<dbReference type="InterPro" id="IPR046884">
    <property type="entry name" value="MnmA-like_central"/>
</dbReference>
<name>A0A1W1VHB1_PEPAS</name>
<dbReference type="Pfam" id="PF20258">
    <property type="entry name" value="tRNA_Me_trans_C"/>
    <property type="match status" value="1"/>
</dbReference>
<evidence type="ECO:0000256" key="12">
    <source>
        <dbReference type="ARBA" id="ARBA00023157"/>
    </source>
</evidence>
<dbReference type="PANTHER" id="PTHR11933:SF5">
    <property type="entry name" value="MITOCHONDRIAL TRNA-SPECIFIC 2-THIOURIDYLASE 1"/>
    <property type="match status" value="1"/>
</dbReference>
<dbReference type="STRING" id="573058.SAMN00017477_1961"/>
<keyword evidence="7 15" id="KW-0808">Transferase</keyword>
<evidence type="ECO:0000256" key="11">
    <source>
        <dbReference type="ARBA" id="ARBA00022884"/>
    </source>
</evidence>
<dbReference type="Gene3D" id="3.40.50.620">
    <property type="entry name" value="HUPs"/>
    <property type="match status" value="1"/>
</dbReference>
<dbReference type="GO" id="GO:0005524">
    <property type="term" value="F:ATP binding"/>
    <property type="evidence" value="ECO:0007669"/>
    <property type="project" value="UniProtKB-KW"/>
</dbReference>
<dbReference type="CDD" id="cd01998">
    <property type="entry name" value="MnmA_TRMU-like"/>
    <property type="match status" value="1"/>
</dbReference>
<gene>
    <name evidence="15" type="primary">mnmA</name>
    <name evidence="18" type="ORF">SAMN00017477_1961</name>
</gene>
<comment type="caution">
    <text evidence="15">Lacks conserved residue(s) required for the propagation of feature annotation.</text>
</comment>
<dbReference type="GO" id="GO:0002143">
    <property type="term" value="P:tRNA wobble position uridine thiolation"/>
    <property type="evidence" value="ECO:0007669"/>
    <property type="project" value="TreeGrafter"/>
</dbReference>
<dbReference type="InterPro" id="IPR004506">
    <property type="entry name" value="MnmA-like"/>
</dbReference>
<reference evidence="19" key="1">
    <citation type="submission" date="2017-04" db="EMBL/GenBank/DDBJ databases">
        <authorList>
            <person name="Varghese N."/>
            <person name="Submissions S."/>
        </authorList>
    </citation>
    <scope>NUCLEOTIDE SEQUENCE [LARGE SCALE GENOMIC DNA]</scope>
    <source>
        <strain evidence="19">DSM 20463</strain>
    </source>
</reference>
<feature type="binding site" evidence="15">
    <location>
        <begin position="10"/>
        <end position="17"/>
    </location>
    <ligand>
        <name>ATP</name>
        <dbReference type="ChEBI" id="CHEBI:30616"/>
    </ligand>
</feature>
<protein>
    <recommendedName>
        <fullName evidence="4 15">tRNA-specific 2-thiouridylase MnmA</fullName>
        <ecNumber evidence="3 15">2.8.1.13</ecNumber>
    </recommendedName>
</protein>
<feature type="domain" description="tRNA-specific 2-thiouridylase MnmA-like C-terminal" evidence="16">
    <location>
        <begin position="281"/>
        <end position="354"/>
    </location>
</feature>
<comment type="function">
    <text evidence="14 15">Catalyzes the 2-thiolation of uridine at the wobble position (U34) of tRNA, leading to the formation of s(2)U34.</text>
</comment>
<comment type="catalytic activity">
    <reaction evidence="13 15">
        <text>S-sulfanyl-L-cysteinyl-[protein] + uridine(34) in tRNA + AH2 + ATP = 2-thiouridine(34) in tRNA + L-cysteinyl-[protein] + A + AMP + diphosphate + H(+)</text>
        <dbReference type="Rhea" id="RHEA:47032"/>
        <dbReference type="Rhea" id="RHEA-COMP:10131"/>
        <dbReference type="Rhea" id="RHEA-COMP:11726"/>
        <dbReference type="Rhea" id="RHEA-COMP:11727"/>
        <dbReference type="Rhea" id="RHEA-COMP:11728"/>
        <dbReference type="ChEBI" id="CHEBI:13193"/>
        <dbReference type="ChEBI" id="CHEBI:15378"/>
        <dbReference type="ChEBI" id="CHEBI:17499"/>
        <dbReference type="ChEBI" id="CHEBI:29950"/>
        <dbReference type="ChEBI" id="CHEBI:30616"/>
        <dbReference type="ChEBI" id="CHEBI:33019"/>
        <dbReference type="ChEBI" id="CHEBI:61963"/>
        <dbReference type="ChEBI" id="CHEBI:65315"/>
        <dbReference type="ChEBI" id="CHEBI:87170"/>
        <dbReference type="ChEBI" id="CHEBI:456215"/>
        <dbReference type="EC" id="2.8.1.13"/>
    </reaction>
</comment>
<feature type="binding site" evidence="15">
    <location>
        <position position="124"/>
    </location>
    <ligand>
        <name>ATP</name>
        <dbReference type="ChEBI" id="CHEBI:30616"/>
    </ligand>
</feature>
<keyword evidence="12" id="KW-1015">Disulfide bond</keyword>
<dbReference type="PANTHER" id="PTHR11933">
    <property type="entry name" value="TRNA 5-METHYLAMINOMETHYL-2-THIOURIDYLATE -METHYLTRANSFERASE"/>
    <property type="match status" value="1"/>
</dbReference>
<dbReference type="AlphaFoldDB" id="A0A1W1VHB1"/>
<dbReference type="Gene3D" id="2.30.30.280">
    <property type="entry name" value="Adenine nucleotide alpha hydrolases-like domains"/>
    <property type="match status" value="1"/>
</dbReference>
<evidence type="ECO:0000256" key="2">
    <source>
        <dbReference type="ARBA" id="ARBA00006191"/>
    </source>
</evidence>
<dbReference type="SUPFAM" id="SSF52402">
    <property type="entry name" value="Adenine nucleotide alpha hydrolases-like"/>
    <property type="match status" value="1"/>
</dbReference>
<dbReference type="EMBL" id="FWWR01000017">
    <property type="protein sequence ID" value="SMB92706.1"/>
    <property type="molecule type" value="Genomic_DNA"/>
</dbReference>
<dbReference type="FunFam" id="3.40.50.620:FF:000004">
    <property type="entry name" value="tRNA-specific 2-thiouridylase MnmA"/>
    <property type="match status" value="1"/>
</dbReference>
<evidence type="ECO:0000259" key="17">
    <source>
        <dbReference type="Pfam" id="PF20259"/>
    </source>
</evidence>
<evidence type="ECO:0000256" key="7">
    <source>
        <dbReference type="ARBA" id="ARBA00022679"/>
    </source>
</evidence>
<dbReference type="Gene3D" id="2.40.30.10">
    <property type="entry name" value="Translation factors"/>
    <property type="match status" value="1"/>
</dbReference>
<keyword evidence="19" id="KW-1185">Reference proteome</keyword>
<evidence type="ECO:0000256" key="5">
    <source>
        <dbReference type="ARBA" id="ARBA00022490"/>
    </source>
</evidence>
<evidence type="ECO:0000256" key="3">
    <source>
        <dbReference type="ARBA" id="ARBA00011949"/>
    </source>
</evidence>
<evidence type="ECO:0000256" key="1">
    <source>
        <dbReference type="ARBA" id="ARBA00004496"/>
    </source>
</evidence>
<dbReference type="InterPro" id="IPR046885">
    <property type="entry name" value="MnmA-like_C"/>
</dbReference>
<dbReference type="Pfam" id="PF20259">
    <property type="entry name" value="tRNA_Me_trans_M"/>
    <property type="match status" value="1"/>
</dbReference>
<feature type="region of interest" description="Interaction with tRNA" evidence="15">
    <location>
        <begin position="146"/>
        <end position="148"/>
    </location>
</feature>
<dbReference type="InterPro" id="IPR023382">
    <property type="entry name" value="MnmA-like_central_sf"/>
</dbReference>
<dbReference type="NCBIfam" id="TIGR00420">
    <property type="entry name" value="trmU"/>
    <property type="match status" value="1"/>
</dbReference>
<feature type="site" description="Interaction with tRNA" evidence="15">
    <location>
        <position position="125"/>
    </location>
</feature>
<feature type="binding site" evidence="15">
    <location>
        <position position="36"/>
    </location>
    <ligand>
        <name>ATP</name>
        <dbReference type="ChEBI" id="CHEBI:30616"/>
    </ligand>
</feature>
<feature type="region of interest" description="Interaction with target base in tRNA" evidence="15">
    <location>
        <begin position="95"/>
        <end position="97"/>
    </location>
</feature>
<sequence length="355" mass="40431">MTKKGTVVLGMSGGVDSSVSLLLLLEQGYDVTAVFMKNWDDTDDDYCTQADDYLDVQRVCSALGVKYYTVNFEKEYRDRVFSYFLEEYKKGRTPNPDIMCNTEIKFKAFLEFALKFNSDYIAMGHYARTRTENGRTYLLRGLDQNKDQSYFLSRVPEAALAKTLFPVGELEKSEVRRIAEENELATANKKDSTGICFIGERDFNKFLDQFLFTKEGDIYSYEGELLGRHSGLMHYTIGQRKGIGLGGMGNGEPFFVQDKDLKNNRLIVAQGLSHPALYKKTTIVEKPFWITETPKLPFECTVKIRYRAKDEKALVEEISPDKLKVMFENPLKGVTPGQALVFYQDEICLGSGIIE</sequence>
<evidence type="ECO:0000256" key="13">
    <source>
        <dbReference type="ARBA" id="ARBA00051542"/>
    </source>
</evidence>
<dbReference type="GO" id="GO:0005737">
    <property type="term" value="C:cytoplasm"/>
    <property type="evidence" value="ECO:0007669"/>
    <property type="project" value="UniProtKB-SubCell"/>
</dbReference>
<dbReference type="GO" id="GO:0000049">
    <property type="term" value="F:tRNA binding"/>
    <property type="evidence" value="ECO:0007669"/>
    <property type="project" value="UniProtKB-KW"/>
</dbReference>
<feature type="domain" description="tRNA-specific 2-thiouridylase MnmA-like central" evidence="17">
    <location>
        <begin position="205"/>
        <end position="270"/>
    </location>
</feature>
<proteinExistence type="inferred from homology"/>
<evidence type="ECO:0000256" key="15">
    <source>
        <dbReference type="HAMAP-Rule" id="MF_00144"/>
    </source>
</evidence>
<evidence type="ECO:0000256" key="8">
    <source>
        <dbReference type="ARBA" id="ARBA00022694"/>
    </source>
</evidence>
<dbReference type="RefSeq" id="WP_084231475.1">
    <property type="nucleotide sequence ID" value="NZ_FWWR01000017.1"/>
</dbReference>
<dbReference type="GO" id="GO:0103016">
    <property type="term" value="F:tRNA-uridine 2-sulfurtransferase activity"/>
    <property type="evidence" value="ECO:0007669"/>
    <property type="project" value="UniProtKB-EC"/>
</dbReference>
<evidence type="ECO:0000256" key="6">
    <source>
        <dbReference type="ARBA" id="ARBA00022555"/>
    </source>
</evidence>
<dbReference type="OrthoDB" id="9800696at2"/>
<accession>A0A1W1VHB1</accession>
<evidence type="ECO:0000256" key="9">
    <source>
        <dbReference type="ARBA" id="ARBA00022741"/>
    </source>
</evidence>
<evidence type="ECO:0000313" key="18">
    <source>
        <dbReference type="EMBL" id="SMB92706.1"/>
    </source>
</evidence>
<feature type="active site" description="Cysteine persulfide intermediate" evidence="15">
    <location>
        <position position="196"/>
    </location>
</feature>
<comment type="subcellular location">
    <subcellularLocation>
        <location evidence="1 15">Cytoplasm</location>
    </subcellularLocation>
</comment>
<dbReference type="InterPro" id="IPR014729">
    <property type="entry name" value="Rossmann-like_a/b/a_fold"/>
</dbReference>
<feature type="site" description="Interaction with tRNA" evidence="15">
    <location>
        <position position="338"/>
    </location>
</feature>
<dbReference type="Pfam" id="PF03054">
    <property type="entry name" value="tRNA_Me_trans"/>
    <property type="match status" value="1"/>
</dbReference>
<keyword evidence="9 15" id="KW-0547">Nucleotide-binding</keyword>
<dbReference type="NCBIfam" id="NF001138">
    <property type="entry name" value="PRK00143.1"/>
    <property type="match status" value="1"/>
</dbReference>
<dbReference type="Proteomes" id="UP000192368">
    <property type="component" value="Unassembled WGS sequence"/>
</dbReference>
<keyword evidence="6 15" id="KW-0820">tRNA-binding</keyword>
<evidence type="ECO:0000256" key="14">
    <source>
        <dbReference type="ARBA" id="ARBA00056575"/>
    </source>
</evidence>
<keyword evidence="11 15" id="KW-0694">RNA-binding</keyword>
<keyword evidence="8 15" id="KW-0819">tRNA processing</keyword>
<evidence type="ECO:0000259" key="16">
    <source>
        <dbReference type="Pfam" id="PF20258"/>
    </source>
</evidence>
<comment type="similarity">
    <text evidence="2 15">Belongs to the MnmA/TRMU family.</text>
</comment>
<feature type="active site" description="Nucleophile" evidence="15">
    <location>
        <position position="100"/>
    </location>
</feature>
<dbReference type="FunFam" id="2.40.30.10:FF:000023">
    <property type="entry name" value="tRNA-specific 2-thiouridylase MnmA"/>
    <property type="match status" value="1"/>
</dbReference>
<organism evidence="18 19">
    <name type="scientific">Peptoniphilus asaccharolyticus DSM 20463</name>
    <dbReference type="NCBI Taxonomy" id="573058"/>
    <lineage>
        <taxon>Bacteria</taxon>
        <taxon>Bacillati</taxon>
        <taxon>Bacillota</taxon>
        <taxon>Tissierellia</taxon>
        <taxon>Tissierellales</taxon>
        <taxon>Peptoniphilaceae</taxon>
        <taxon>Peptoniphilus</taxon>
    </lineage>
</organism>
<evidence type="ECO:0000256" key="4">
    <source>
        <dbReference type="ARBA" id="ARBA00013805"/>
    </source>
</evidence>
<keyword evidence="10 15" id="KW-0067">ATP-binding</keyword>
<dbReference type="EC" id="2.8.1.13" evidence="3 15"/>
<dbReference type="FunFam" id="2.30.30.280:FF:000001">
    <property type="entry name" value="tRNA-specific 2-thiouridylase MnmA"/>
    <property type="match status" value="1"/>
</dbReference>
<evidence type="ECO:0000256" key="10">
    <source>
        <dbReference type="ARBA" id="ARBA00022840"/>
    </source>
</evidence>
<keyword evidence="5 15" id="KW-0963">Cytoplasm</keyword>
<evidence type="ECO:0000313" key="19">
    <source>
        <dbReference type="Proteomes" id="UP000192368"/>
    </source>
</evidence>
<feature type="region of interest" description="Interaction with tRNA" evidence="15">
    <location>
        <begin position="305"/>
        <end position="306"/>
    </location>
</feature>
<dbReference type="HAMAP" id="MF_00144">
    <property type="entry name" value="tRNA_thiouridyl_MnmA"/>
    <property type="match status" value="1"/>
</dbReference>